<keyword evidence="1" id="KW-0472">Membrane</keyword>
<feature type="transmembrane region" description="Helical" evidence="1">
    <location>
        <begin position="161"/>
        <end position="177"/>
    </location>
</feature>
<dbReference type="STRING" id="134849.SAMN05443668_12637"/>
<feature type="transmembrane region" description="Helical" evidence="1">
    <location>
        <begin position="212"/>
        <end position="234"/>
    </location>
</feature>
<dbReference type="OrthoDB" id="3397817at2"/>
<dbReference type="AlphaFoldDB" id="A0A1M7RMU9"/>
<feature type="transmembrane region" description="Helical" evidence="1">
    <location>
        <begin position="74"/>
        <end position="100"/>
    </location>
</feature>
<feature type="transmembrane region" description="Helical" evidence="1">
    <location>
        <begin position="274"/>
        <end position="296"/>
    </location>
</feature>
<name>A0A1M7RMU9_9ACTN</name>
<feature type="transmembrane region" description="Helical" evidence="1">
    <location>
        <begin position="189"/>
        <end position="206"/>
    </location>
</feature>
<reference evidence="2 3" key="1">
    <citation type="submission" date="2016-11" db="EMBL/GenBank/DDBJ databases">
        <authorList>
            <person name="Jaros S."/>
            <person name="Januszkiewicz K."/>
            <person name="Wedrychowicz H."/>
        </authorList>
    </citation>
    <scope>NUCLEOTIDE SEQUENCE [LARGE SCALE GENOMIC DNA]</scope>
    <source>
        <strain evidence="2 3">DSM 46144</strain>
    </source>
</reference>
<dbReference type="EMBL" id="FRCS01000026">
    <property type="protein sequence ID" value="SHN47655.1"/>
    <property type="molecule type" value="Genomic_DNA"/>
</dbReference>
<accession>A0A1M7RMU9</accession>
<evidence type="ECO:0000313" key="3">
    <source>
        <dbReference type="Proteomes" id="UP000184440"/>
    </source>
</evidence>
<proteinExistence type="predicted"/>
<protein>
    <submittedName>
        <fullName evidence="2">Uncharacterized protein</fullName>
    </submittedName>
</protein>
<keyword evidence="1" id="KW-1133">Transmembrane helix</keyword>
<keyword evidence="3" id="KW-1185">Reference proteome</keyword>
<feature type="transmembrane region" description="Helical" evidence="1">
    <location>
        <begin position="241"/>
        <end position="262"/>
    </location>
</feature>
<organism evidence="2 3">
    <name type="scientific">Cryptosporangium aurantiacum</name>
    <dbReference type="NCBI Taxonomy" id="134849"/>
    <lineage>
        <taxon>Bacteria</taxon>
        <taxon>Bacillati</taxon>
        <taxon>Actinomycetota</taxon>
        <taxon>Actinomycetes</taxon>
        <taxon>Cryptosporangiales</taxon>
        <taxon>Cryptosporangiaceae</taxon>
        <taxon>Cryptosporangium</taxon>
    </lineage>
</organism>
<evidence type="ECO:0000313" key="2">
    <source>
        <dbReference type="EMBL" id="SHN47655.1"/>
    </source>
</evidence>
<keyword evidence="1" id="KW-0812">Transmembrane</keyword>
<dbReference type="Proteomes" id="UP000184440">
    <property type="component" value="Unassembled WGS sequence"/>
</dbReference>
<sequence length="302" mass="31321">MSGDLERRYARVLRLYPAAYRRDRGPELLATLLESAGDSRTSPTSREVSALVLGALRAHAGQERRSVRGSWQSASGVAALMLLVSTIASAPVSVAIDLAAGAPATRWVLQPHLQDLAALPLGVVALVAALRGYYRSAAAAAAAASIVGTAVFWITGKDLQGGWIVYLCVAGLLLPLVREAPRPAGGLLRYLPLVPLLLLTTDQVMLRFSSEAAGTAGAVGTVALCVGVLVWVAVDERAAAAVGLVLLSQFLVKTVVLATFVIQSGGAPLAPSDIGRQMALAALGPALLLAVSVVAVRRQLRL</sequence>
<gene>
    <name evidence="2" type="ORF">SAMN05443668_12637</name>
</gene>
<evidence type="ECO:0000256" key="1">
    <source>
        <dbReference type="SAM" id="Phobius"/>
    </source>
</evidence>
<dbReference type="RefSeq" id="WP_073265728.1">
    <property type="nucleotide sequence ID" value="NZ_FRCS01000026.1"/>
</dbReference>
<feature type="transmembrane region" description="Helical" evidence="1">
    <location>
        <begin position="137"/>
        <end position="155"/>
    </location>
</feature>
<feature type="transmembrane region" description="Helical" evidence="1">
    <location>
        <begin position="112"/>
        <end position="130"/>
    </location>
</feature>